<dbReference type="NCBIfam" id="TIGR00619">
    <property type="entry name" value="sbcd"/>
    <property type="match status" value="1"/>
</dbReference>
<comment type="function">
    <text evidence="7">SbcCD cleaves DNA hairpin structures. These structures can inhibit DNA replication and are intermediates in certain DNA recombination reactions. The complex acts as a 3'-&gt;5' double strand exonuclease that can open hairpins. It also has a 5' single-strand endonuclease activity.</text>
</comment>
<dbReference type="EMBL" id="CP017037">
    <property type="protein sequence ID" value="AOH39401.1"/>
    <property type="molecule type" value="Genomic_DNA"/>
</dbReference>
<keyword evidence="7" id="KW-0233">DNA recombination</keyword>
<dbReference type="Pfam" id="PF00149">
    <property type="entry name" value="Metallophos"/>
    <property type="match status" value="1"/>
</dbReference>
<keyword evidence="7" id="KW-0235">DNA replication</keyword>
<dbReference type="InterPro" id="IPR029052">
    <property type="entry name" value="Metallo-depent_PP-like"/>
</dbReference>
<dbReference type="InterPro" id="IPR026843">
    <property type="entry name" value="SbcD_C"/>
</dbReference>
<sequence>MKFIHTADWHLGKLFYGGYLTEEQEWILKEQFIPLVDEEKPDVILLAGDVYDRSVPPAEAVDLFNEIVYEICDKRKIPMIVISGNHDSAERLSFASHLLRKQGLYICGELGITTSPIVLKDTWGDVIFVPLPYAEPSVIRHYLQCDAIRDHDSAERALSESILATLPQHSRKIAIAHEYVAGGLASDSERPLDIGGTEQIQADIFKDYNYTALGHLHAPQKAGSDVIRYSGSLLKYSFSEVKQKKGIIVGEINGEGQVTTRFIPLKPRHNVRIITGTFAELMQQEDLYNDDFIRADLMDENPVIDAMARLRTRYPHIMALTSRRLTKEDSGERHLDLHKKVSELDMIEIFMEEFRNRKLNDEEKKYIQHILEEIKEEATP</sequence>
<feature type="domain" description="Calcineurin-like phosphoesterase" evidence="8">
    <location>
        <begin position="1"/>
        <end position="218"/>
    </location>
</feature>
<feature type="domain" description="Nuclease SbcCD subunit D C-terminal" evidence="9">
    <location>
        <begin position="268"/>
        <end position="352"/>
    </location>
</feature>
<reference evidence="11" key="1">
    <citation type="submission" date="2016-08" db="EMBL/GenBank/DDBJ databases">
        <authorList>
            <person name="Holder M.E."/>
            <person name="Ajami N.J."/>
            <person name="Petrosino J.F."/>
        </authorList>
    </citation>
    <scope>NUCLEOTIDE SEQUENCE [LARGE SCALE GENOMIC DNA]</scope>
    <source>
        <strain evidence="11">F0677</strain>
    </source>
</reference>
<keyword evidence="7" id="KW-0255">Endonuclease</keyword>
<comment type="similarity">
    <text evidence="1 7">Belongs to the SbcD family.</text>
</comment>
<dbReference type="GO" id="GO:0006310">
    <property type="term" value="P:DNA recombination"/>
    <property type="evidence" value="ECO:0007669"/>
    <property type="project" value="UniProtKB-KW"/>
</dbReference>
<evidence type="ECO:0000256" key="3">
    <source>
        <dbReference type="ARBA" id="ARBA00013365"/>
    </source>
</evidence>
<dbReference type="KEGG" id="dpn:BCB69_05245"/>
<dbReference type="SUPFAM" id="SSF56300">
    <property type="entry name" value="Metallo-dependent phosphatases"/>
    <property type="match status" value="1"/>
</dbReference>
<dbReference type="STRING" id="39950.BCB69_05245"/>
<evidence type="ECO:0000256" key="7">
    <source>
        <dbReference type="RuleBase" id="RU363069"/>
    </source>
</evidence>
<dbReference type="AlphaFoldDB" id="A0A1B3WEM3"/>
<protein>
    <recommendedName>
        <fullName evidence="3 7">Nuclease SbcCD subunit D</fullName>
    </recommendedName>
</protein>
<proteinExistence type="inferred from homology"/>
<evidence type="ECO:0000256" key="4">
    <source>
        <dbReference type="ARBA" id="ARBA00022722"/>
    </source>
</evidence>
<organism evidence="10 11">
    <name type="scientific">Dialister pneumosintes</name>
    <dbReference type="NCBI Taxonomy" id="39950"/>
    <lineage>
        <taxon>Bacteria</taxon>
        <taxon>Bacillati</taxon>
        <taxon>Bacillota</taxon>
        <taxon>Negativicutes</taxon>
        <taxon>Veillonellales</taxon>
        <taxon>Veillonellaceae</taxon>
        <taxon>Dialister</taxon>
    </lineage>
</organism>
<evidence type="ECO:0000313" key="11">
    <source>
        <dbReference type="Proteomes" id="UP000094757"/>
    </source>
</evidence>
<accession>A0A1B3WEM3</accession>
<dbReference type="CDD" id="cd00840">
    <property type="entry name" value="MPP_Mre11_N"/>
    <property type="match status" value="1"/>
</dbReference>
<evidence type="ECO:0000256" key="5">
    <source>
        <dbReference type="ARBA" id="ARBA00022801"/>
    </source>
</evidence>
<dbReference type="PANTHER" id="PTHR30337:SF0">
    <property type="entry name" value="NUCLEASE SBCCD SUBUNIT D"/>
    <property type="match status" value="1"/>
</dbReference>
<dbReference type="InterPro" id="IPR004593">
    <property type="entry name" value="SbcD"/>
</dbReference>
<dbReference type="Pfam" id="PF12320">
    <property type="entry name" value="SbcD_C"/>
    <property type="match status" value="1"/>
</dbReference>
<evidence type="ECO:0000256" key="1">
    <source>
        <dbReference type="ARBA" id="ARBA00010555"/>
    </source>
</evidence>
<dbReference type="InterPro" id="IPR004843">
    <property type="entry name" value="Calcineurin-like_PHP"/>
</dbReference>
<dbReference type="InterPro" id="IPR050535">
    <property type="entry name" value="DNA_Repair-Maintenance_Comp"/>
</dbReference>
<dbReference type="InterPro" id="IPR041796">
    <property type="entry name" value="Mre11_N"/>
</dbReference>
<keyword evidence="4 7" id="KW-0540">Nuclease</keyword>
<dbReference type="PANTHER" id="PTHR30337">
    <property type="entry name" value="COMPONENT OF ATP-DEPENDENT DSDNA EXONUCLEASE"/>
    <property type="match status" value="1"/>
</dbReference>
<comment type="subunit">
    <text evidence="2 7">Heterodimer of SbcC and SbcD.</text>
</comment>
<keyword evidence="6 7" id="KW-0269">Exonuclease</keyword>
<dbReference type="Gene3D" id="3.60.21.10">
    <property type="match status" value="1"/>
</dbReference>
<evidence type="ECO:0000259" key="9">
    <source>
        <dbReference type="Pfam" id="PF12320"/>
    </source>
</evidence>
<evidence type="ECO:0000259" key="8">
    <source>
        <dbReference type="Pfam" id="PF00149"/>
    </source>
</evidence>
<keyword evidence="5 7" id="KW-0378">Hydrolase</keyword>
<dbReference type="GO" id="GO:0004519">
    <property type="term" value="F:endonuclease activity"/>
    <property type="evidence" value="ECO:0007669"/>
    <property type="project" value="UniProtKB-KW"/>
</dbReference>
<dbReference type="GO" id="GO:0006260">
    <property type="term" value="P:DNA replication"/>
    <property type="evidence" value="ECO:0007669"/>
    <property type="project" value="UniProtKB-KW"/>
</dbReference>
<evidence type="ECO:0000256" key="2">
    <source>
        <dbReference type="ARBA" id="ARBA00011322"/>
    </source>
</evidence>
<gene>
    <name evidence="7" type="primary">sbcD</name>
    <name evidence="10" type="ORF">BCB69_05245</name>
</gene>
<dbReference type="Proteomes" id="UP000094757">
    <property type="component" value="Chromosome"/>
</dbReference>
<dbReference type="GO" id="GO:0008408">
    <property type="term" value="F:3'-5' exonuclease activity"/>
    <property type="evidence" value="ECO:0007669"/>
    <property type="project" value="InterPro"/>
</dbReference>
<evidence type="ECO:0000256" key="6">
    <source>
        <dbReference type="ARBA" id="ARBA00022839"/>
    </source>
</evidence>
<evidence type="ECO:0000313" key="10">
    <source>
        <dbReference type="EMBL" id="AOH39401.1"/>
    </source>
</evidence>
<dbReference type="RefSeq" id="WP_069177213.1">
    <property type="nucleotide sequence ID" value="NZ_CP017037.1"/>
</dbReference>
<name>A0A1B3WEM3_9FIRM</name>